<evidence type="ECO:0000259" key="11">
    <source>
        <dbReference type="Pfam" id="PF07730"/>
    </source>
</evidence>
<keyword evidence="9" id="KW-0472">Membrane</keyword>
<dbReference type="Gene3D" id="3.30.565.10">
    <property type="entry name" value="Histidine kinase-like ATPase, C-terminal domain"/>
    <property type="match status" value="1"/>
</dbReference>
<feature type="transmembrane region" description="Helical" evidence="9">
    <location>
        <begin position="199"/>
        <end position="221"/>
    </location>
</feature>
<feature type="transmembrane region" description="Helical" evidence="9">
    <location>
        <begin position="227"/>
        <end position="250"/>
    </location>
</feature>
<keyword evidence="5" id="KW-0547">Nucleotide-binding</keyword>
<evidence type="ECO:0000256" key="6">
    <source>
        <dbReference type="ARBA" id="ARBA00022777"/>
    </source>
</evidence>
<accession>A0ABS4TMS7</accession>
<comment type="caution">
    <text evidence="12">The sequence shown here is derived from an EMBL/GenBank/DDBJ whole genome shotgun (WGS) entry which is preliminary data.</text>
</comment>
<dbReference type="InterPro" id="IPR050482">
    <property type="entry name" value="Sensor_HK_TwoCompSys"/>
</dbReference>
<evidence type="ECO:0000256" key="7">
    <source>
        <dbReference type="ARBA" id="ARBA00022840"/>
    </source>
</evidence>
<keyword evidence="6 12" id="KW-0418">Kinase</keyword>
<dbReference type="Pfam" id="PF07730">
    <property type="entry name" value="HisKA_3"/>
    <property type="match status" value="1"/>
</dbReference>
<keyword evidence="8" id="KW-0902">Two-component regulatory system</keyword>
<dbReference type="Pfam" id="PF02518">
    <property type="entry name" value="HATPase_c"/>
    <property type="match status" value="1"/>
</dbReference>
<dbReference type="RefSeq" id="WP_209642874.1">
    <property type="nucleotide sequence ID" value="NZ_JAGINW010000001.1"/>
</dbReference>
<dbReference type="CDD" id="cd16917">
    <property type="entry name" value="HATPase_UhpB-NarQ-NarX-like"/>
    <property type="match status" value="1"/>
</dbReference>
<dbReference type="Proteomes" id="UP001519332">
    <property type="component" value="Unassembled WGS sequence"/>
</dbReference>
<feature type="domain" description="Histidine kinase/HSP90-like ATPase" evidence="10">
    <location>
        <begin position="492"/>
        <end position="572"/>
    </location>
</feature>
<gene>
    <name evidence="12" type="ORF">JOF56_006093</name>
</gene>
<keyword evidence="13" id="KW-1185">Reference proteome</keyword>
<organism evidence="12 13">
    <name type="scientific">Kibdelosporangium banguiense</name>
    <dbReference type="NCBI Taxonomy" id="1365924"/>
    <lineage>
        <taxon>Bacteria</taxon>
        <taxon>Bacillati</taxon>
        <taxon>Actinomycetota</taxon>
        <taxon>Actinomycetes</taxon>
        <taxon>Pseudonocardiales</taxon>
        <taxon>Pseudonocardiaceae</taxon>
        <taxon>Kibdelosporangium</taxon>
    </lineage>
</organism>
<keyword evidence="9" id="KW-1133">Transmembrane helix</keyword>
<evidence type="ECO:0000256" key="3">
    <source>
        <dbReference type="ARBA" id="ARBA00022553"/>
    </source>
</evidence>
<dbReference type="PANTHER" id="PTHR24421:SF10">
    <property type="entry name" value="NITRATE_NITRITE SENSOR PROTEIN NARQ"/>
    <property type="match status" value="1"/>
</dbReference>
<evidence type="ECO:0000313" key="13">
    <source>
        <dbReference type="Proteomes" id="UP001519332"/>
    </source>
</evidence>
<dbReference type="InterPro" id="IPR036890">
    <property type="entry name" value="HATPase_C_sf"/>
</dbReference>
<keyword evidence="4" id="KW-0808">Transferase</keyword>
<dbReference type="SUPFAM" id="SSF55874">
    <property type="entry name" value="ATPase domain of HSP90 chaperone/DNA topoisomerase II/histidine kinase"/>
    <property type="match status" value="1"/>
</dbReference>
<feature type="transmembrane region" description="Helical" evidence="9">
    <location>
        <begin position="90"/>
        <end position="111"/>
    </location>
</feature>
<sequence length="577" mass="60803">MDERHRGRVLHAVVVIGVFLGVCAVLFKTRDGSHPVADVVLTGLVGLLFLGAGVFAHRRRPDNNTGLLLVAVGVATFAEDLQLSRDPVTHTFGLLVAHVASPMIVHLVLAFPKGRLSTWPAKGLVIAAYLAALGLGLLRTLFGGSLPAGPRNLLAITQTSTLAIAVSQVLEFSGALIAISIVIVLCHRWLTGTSSTRQMLAPVLGVALAGATASAVASLLGPQHADYAMVLTGAKIALCLWPLAFAVGVLRTGPRPAAVTDLLVALRDPLTPGQLRDLLAQTLRDPSLRLWLWHPPTRTFRDVDRAPVDTEAQRDLVTYVDYHGRRIAALVSRDTSWEDQRLLGAVGMIAGLVVDSQLRAEEEQDRLAEVRASRARLLELADAERQRVERDLHDGAQQRLVAVALGLRLAQQRLGTGTEELAALLNASVDEVDAAMAELRDLARGIHPAILTQAGLVPAVAALVERTPLPIELSASSVPRLPATIEATGYFVAAEAVTNALKHSGAELIEVEVALDNGSLYVRVTDDGAGGADLCAGSGLRGLRDRVQAIGGDLTITSVSSKGTTVEAAIPTGGGHG</sequence>
<name>A0ABS4TMS7_9PSEU</name>
<evidence type="ECO:0000256" key="9">
    <source>
        <dbReference type="SAM" id="Phobius"/>
    </source>
</evidence>
<reference evidence="12 13" key="1">
    <citation type="submission" date="2021-03" db="EMBL/GenBank/DDBJ databases">
        <title>Sequencing the genomes of 1000 actinobacteria strains.</title>
        <authorList>
            <person name="Klenk H.-P."/>
        </authorList>
    </citation>
    <scope>NUCLEOTIDE SEQUENCE [LARGE SCALE GENOMIC DNA]</scope>
    <source>
        <strain evidence="12 13">DSM 46670</strain>
    </source>
</reference>
<keyword evidence="3" id="KW-0597">Phosphoprotein</keyword>
<dbReference type="EMBL" id="JAGINW010000001">
    <property type="protein sequence ID" value="MBP2325708.1"/>
    <property type="molecule type" value="Genomic_DNA"/>
</dbReference>
<dbReference type="InterPro" id="IPR011712">
    <property type="entry name" value="Sig_transdc_His_kin_sub3_dim/P"/>
</dbReference>
<evidence type="ECO:0000256" key="8">
    <source>
        <dbReference type="ARBA" id="ARBA00023012"/>
    </source>
</evidence>
<feature type="transmembrane region" description="Helical" evidence="9">
    <location>
        <begin position="39"/>
        <end position="55"/>
    </location>
</feature>
<feature type="transmembrane region" description="Helical" evidence="9">
    <location>
        <begin position="9"/>
        <end position="27"/>
    </location>
</feature>
<keyword evidence="9" id="KW-0812">Transmembrane</keyword>
<feature type="domain" description="Signal transduction histidine kinase subgroup 3 dimerisation and phosphoacceptor" evidence="11">
    <location>
        <begin position="384"/>
        <end position="449"/>
    </location>
</feature>
<comment type="catalytic activity">
    <reaction evidence="1">
        <text>ATP + protein L-histidine = ADP + protein N-phospho-L-histidine.</text>
        <dbReference type="EC" id="2.7.13.3"/>
    </reaction>
</comment>
<evidence type="ECO:0000256" key="1">
    <source>
        <dbReference type="ARBA" id="ARBA00000085"/>
    </source>
</evidence>
<evidence type="ECO:0000256" key="4">
    <source>
        <dbReference type="ARBA" id="ARBA00022679"/>
    </source>
</evidence>
<dbReference type="PANTHER" id="PTHR24421">
    <property type="entry name" value="NITRATE/NITRITE SENSOR PROTEIN NARX-RELATED"/>
    <property type="match status" value="1"/>
</dbReference>
<dbReference type="GO" id="GO:0016301">
    <property type="term" value="F:kinase activity"/>
    <property type="evidence" value="ECO:0007669"/>
    <property type="project" value="UniProtKB-KW"/>
</dbReference>
<protein>
    <recommendedName>
        <fullName evidence="2">histidine kinase</fullName>
        <ecNumber evidence="2">2.7.13.3</ecNumber>
    </recommendedName>
</protein>
<evidence type="ECO:0000313" key="12">
    <source>
        <dbReference type="EMBL" id="MBP2325708.1"/>
    </source>
</evidence>
<keyword evidence="7" id="KW-0067">ATP-binding</keyword>
<dbReference type="Gene3D" id="1.20.5.1930">
    <property type="match status" value="1"/>
</dbReference>
<feature type="transmembrane region" description="Helical" evidence="9">
    <location>
        <begin position="162"/>
        <end position="187"/>
    </location>
</feature>
<dbReference type="EC" id="2.7.13.3" evidence="2"/>
<evidence type="ECO:0000256" key="2">
    <source>
        <dbReference type="ARBA" id="ARBA00012438"/>
    </source>
</evidence>
<evidence type="ECO:0000256" key="5">
    <source>
        <dbReference type="ARBA" id="ARBA00022741"/>
    </source>
</evidence>
<dbReference type="InterPro" id="IPR003594">
    <property type="entry name" value="HATPase_dom"/>
</dbReference>
<feature type="transmembrane region" description="Helical" evidence="9">
    <location>
        <begin position="123"/>
        <end position="142"/>
    </location>
</feature>
<proteinExistence type="predicted"/>
<evidence type="ECO:0000259" key="10">
    <source>
        <dbReference type="Pfam" id="PF02518"/>
    </source>
</evidence>